<keyword evidence="9" id="KW-0547">Nucleotide-binding</keyword>
<keyword evidence="14" id="KW-0829">Tyrosine-protein kinase</keyword>
<evidence type="ECO:0000256" key="5">
    <source>
        <dbReference type="ARBA" id="ARBA00022475"/>
    </source>
</evidence>
<evidence type="ECO:0000256" key="2">
    <source>
        <dbReference type="ARBA" id="ARBA00007316"/>
    </source>
</evidence>
<keyword evidence="19" id="KW-0614">Plasmid</keyword>
<dbReference type="GO" id="GO:0005524">
    <property type="term" value="F:ATP binding"/>
    <property type="evidence" value="ECO:0007669"/>
    <property type="project" value="UniProtKB-KW"/>
</dbReference>
<evidence type="ECO:0000256" key="11">
    <source>
        <dbReference type="ARBA" id="ARBA00022840"/>
    </source>
</evidence>
<feature type="domain" description="AAA" evidence="17">
    <location>
        <begin position="527"/>
        <end position="656"/>
    </location>
</feature>
<dbReference type="CDD" id="cd05387">
    <property type="entry name" value="BY-kinase"/>
    <property type="match status" value="1"/>
</dbReference>
<evidence type="ECO:0000256" key="9">
    <source>
        <dbReference type="ARBA" id="ARBA00022741"/>
    </source>
</evidence>
<evidence type="ECO:0000259" key="17">
    <source>
        <dbReference type="Pfam" id="PF13614"/>
    </source>
</evidence>
<evidence type="ECO:0000313" key="19">
    <source>
        <dbReference type="EMBL" id="APX91397.1"/>
    </source>
</evidence>
<dbReference type="Pfam" id="PF02706">
    <property type="entry name" value="Wzz"/>
    <property type="match status" value="1"/>
</dbReference>
<dbReference type="GO" id="GO:0005886">
    <property type="term" value="C:plasma membrane"/>
    <property type="evidence" value="ECO:0007669"/>
    <property type="project" value="UniProtKB-SubCell"/>
</dbReference>
<dbReference type="InterPro" id="IPR032807">
    <property type="entry name" value="GNVR"/>
</dbReference>
<dbReference type="InterPro" id="IPR050445">
    <property type="entry name" value="Bact_polysacc_biosynth/exp"/>
</dbReference>
<evidence type="ECO:0000256" key="10">
    <source>
        <dbReference type="ARBA" id="ARBA00022777"/>
    </source>
</evidence>
<organism evidence="19">
    <name type="scientific">Brevirhabdus pacifica</name>
    <dbReference type="NCBI Taxonomy" id="1267768"/>
    <lineage>
        <taxon>Bacteria</taxon>
        <taxon>Pseudomonadati</taxon>
        <taxon>Pseudomonadota</taxon>
        <taxon>Alphaproteobacteria</taxon>
        <taxon>Rhodobacterales</taxon>
        <taxon>Paracoccaceae</taxon>
        <taxon>Brevirhabdus</taxon>
    </lineage>
</organism>
<evidence type="ECO:0000256" key="12">
    <source>
        <dbReference type="ARBA" id="ARBA00022989"/>
    </source>
</evidence>
<dbReference type="EC" id="2.7.10.2" evidence="4"/>
<dbReference type="SUPFAM" id="SSF52540">
    <property type="entry name" value="P-loop containing nucleoside triphosphate hydrolases"/>
    <property type="match status" value="1"/>
</dbReference>
<keyword evidence="5" id="KW-1003">Cell membrane</keyword>
<dbReference type="PANTHER" id="PTHR32309">
    <property type="entry name" value="TYROSINE-PROTEIN KINASE"/>
    <property type="match status" value="1"/>
</dbReference>
<evidence type="ECO:0000256" key="14">
    <source>
        <dbReference type="ARBA" id="ARBA00023137"/>
    </source>
</evidence>
<dbReference type="OrthoDB" id="230260at2"/>
<accession>A0A2M9D4K3</accession>
<dbReference type="Pfam" id="PF13614">
    <property type="entry name" value="AAA_31"/>
    <property type="match status" value="1"/>
</dbReference>
<keyword evidence="6" id="KW-0997">Cell inner membrane</keyword>
<evidence type="ECO:0000259" key="16">
    <source>
        <dbReference type="Pfam" id="PF02706"/>
    </source>
</evidence>
<feature type="domain" description="Polysaccharide chain length determinant N-terminal" evidence="16">
    <location>
        <begin position="22"/>
        <end position="112"/>
    </location>
</feature>
<evidence type="ECO:0000256" key="4">
    <source>
        <dbReference type="ARBA" id="ARBA00011903"/>
    </source>
</evidence>
<dbReference type="InterPro" id="IPR025669">
    <property type="entry name" value="AAA_dom"/>
</dbReference>
<keyword evidence="12" id="KW-1133">Transmembrane helix</keyword>
<dbReference type="EMBL" id="CP019127">
    <property type="protein sequence ID" value="APX91397.1"/>
    <property type="molecule type" value="Genomic_DNA"/>
</dbReference>
<dbReference type="NCBIfam" id="TIGR01007">
    <property type="entry name" value="eps_fam"/>
    <property type="match status" value="1"/>
</dbReference>
<keyword evidence="7" id="KW-0808">Transferase</keyword>
<feature type="domain" description="Tyrosine-protein kinase G-rich" evidence="18">
    <location>
        <begin position="376"/>
        <end position="449"/>
    </location>
</feature>
<comment type="subcellular location">
    <subcellularLocation>
        <location evidence="1">Cell inner membrane</location>
        <topology evidence="1">Multi-pass membrane protein</topology>
    </subcellularLocation>
</comment>
<evidence type="ECO:0000256" key="13">
    <source>
        <dbReference type="ARBA" id="ARBA00023136"/>
    </source>
</evidence>
<dbReference type="InterPro" id="IPR027417">
    <property type="entry name" value="P-loop_NTPase"/>
</dbReference>
<dbReference type="InterPro" id="IPR005702">
    <property type="entry name" value="Wzc-like_C"/>
</dbReference>
<evidence type="ECO:0000256" key="7">
    <source>
        <dbReference type="ARBA" id="ARBA00022679"/>
    </source>
</evidence>
<accession>A0A1P8QYF0</accession>
<dbReference type="PANTHER" id="PTHR32309:SF13">
    <property type="entry name" value="FERRIC ENTEROBACTIN TRANSPORT PROTEIN FEPE"/>
    <property type="match status" value="1"/>
</dbReference>
<sequence length="711" mass="78575">MKADVSPRLASRPALAREENGEINLGQIFRTLWRGKFWIILASLVTLLIGGYYAFVMAVPTYTATATVALESRQEQVVDIESVMTGLSGDQITINTEVEVIRSRELIGRLADRLNLAEDPEFNFWIRPKPAISLGVVIGLVRELILGPAPELPPPSAQTVRDSVINMVLGRIFVSNVRQSYVFEITAVTEDPEKSALIANTLAELYIRDQLDVKFAATEKATEFLTERVSQLQVELEAAESAAKAFNAGTDLVSPEALIGLNRQIKELRDRLGEARTAQAQAEARVTALEEAAAAADTERMAALANDRTLDRIATLMRNNPATGRASFDDRYEQIVARARLEADRNAAQIRALESTIAQQEAQIERQSGDLVRLQQLEREAEASRLIYEYFLNRLKETSVQQGIQQADSRLLSRAVVPLSPAAPRKSMILALSLVLGAFLGATLILAREFAQNTFRVAEEMEMRTGYPVIGQIPAIPARRRKNVLKYLTEKPTSAAAEAIRNLRTSLLLSDIDSPPQIIMSTSSIPGEGKTTQSLALSQNLSGLGKKVLLIEGDIRRRVFAEYFDIEGRQGLLAVLSGEVALEDVVFHEERMKADILVGEKSAINAADVFSSERFTRFLAELRQKYDYIIIDTPPVLAVPDARVIGQSVDAIIYTVKWDSTSHRQVLDGLKSFENVNLRVSGLVLSQINHRGMKSYGYGDGYGSYSGYYDN</sequence>
<dbReference type="AlphaFoldDB" id="A0A1P8QYF0"/>
<evidence type="ECO:0000259" key="18">
    <source>
        <dbReference type="Pfam" id="PF13807"/>
    </source>
</evidence>
<comment type="similarity">
    <text evidence="2">Belongs to the CpsD/CapB family.</text>
</comment>
<dbReference type="GO" id="GO:0004715">
    <property type="term" value="F:non-membrane spanning protein tyrosine kinase activity"/>
    <property type="evidence" value="ECO:0007669"/>
    <property type="project" value="UniProtKB-EC"/>
</dbReference>
<dbReference type="Gene3D" id="3.40.50.300">
    <property type="entry name" value="P-loop containing nucleotide triphosphate hydrolases"/>
    <property type="match status" value="1"/>
</dbReference>
<reference evidence="19" key="1">
    <citation type="submission" date="2017-01" db="EMBL/GenBank/DDBJ databases">
        <title>Genomic analysis of Xuhuaishuia manganoxidans DY6-4.</title>
        <authorList>
            <person name="Wang X."/>
        </authorList>
    </citation>
    <scope>NUCLEOTIDE SEQUENCE</scope>
    <source>
        <strain evidence="19">DY6-4</strain>
        <plasmid evidence="19">unnamed</plasmid>
    </source>
</reference>
<gene>
    <name evidence="19" type="ORF">BV394_15995</name>
</gene>
<dbReference type="InterPro" id="IPR003856">
    <property type="entry name" value="LPS_length_determ_N"/>
</dbReference>
<comment type="similarity">
    <text evidence="3">Belongs to the etk/wzc family.</text>
</comment>
<evidence type="ECO:0000256" key="6">
    <source>
        <dbReference type="ARBA" id="ARBA00022519"/>
    </source>
</evidence>
<evidence type="ECO:0000256" key="1">
    <source>
        <dbReference type="ARBA" id="ARBA00004429"/>
    </source>
</evidence>
<keyword evidence="11" id="KW-0067">ATP-binding</keyword>
<evidence type="ECO:0000256" key="3">
    <source>
        <dbReference type="ARBA" id="ARBA00008883"/>
    </source>
</evidence>
<name>A0A1P8QYF0_9RHOB</name>
<evidence type="ECO:0000256" key="15">
    <source>
        <dbReference type="ARBA" id="ARBA00051245"/>
    </source>
</evidence>
<dbReference type="RefSeq" id="WP_076981320.1">
    <property type="nucleotide sequence ID" value="NZ_CP019127.1"/>
</dbReference>
<keyword evidence="10" id="KW-0418">Kinase</keyword>
<proteinExistence type="inferred from homology"/>
<evidence type="ECO:0000256" key="8">
    <source>
        <dbReference type="ARBA" id="ARBA00022692"/>
    </source>
</evidence>
<keyword evidence="8" id="KW-0812">Transmembrane</keyword>
<keyword evidence="13" id="KW-0472">Membrane</keyword>
<geneLocation type="plasmid" evidence="19">
    <name>unnamed</name>
</geneLocation>
<protein>
    <recommendedName>
        <fullName evidence="4">non-specific protein-tyrosine kinase</fullName>
        <ecNumber evidence="4">2.7.10.2</ecNumber>
    </recommendedName>
</protein>
<dbReference type="Pfam" id="PF13807">
    <property type="entry name" value="GNVR"/>
    <property type="match status" value="1"/>
</dbReference>
<comment type="catalytic activity">
    <reaction evidence="15">
        <text>L-tyrosyl-[protein] + ATP = O-phospho-L-tyrosyl-[protein] + ADP + H(+)</text>
        <dbReference type="Rhea" id="RHEA:10596"/>
        <dbReference type="Rhea" id="RHEA-COMP:10136"/>
        <dbReference type="Rhea" id="RHEA-COMP:20101"/>
        <dbReference type="ChEBI" id="CHEBI:15378"/>
        <dbReference type="ChEBI" id="CHEBI:30616"/>
        <dbReference type="ChEBI" id="CHEBI:46858"/>
        <dbReference type="ChEBI" id="CHEBI:61978"/>
        <dbReference type="ChEBI" id="CHEBI:456216"/>
        <dbReference type="EC" id="2.7.10.2"/>
    </reaction>
</comment>